<accession>A0A163GIV5</accession>
<evidence type="ECO:0000313" key="3">
    <source>
        <dbReference type="Proteomes" id="UP000076796"/>
    </source>
</evidence>
<feature type="transmembrane region" description="Helical" evidence="1">
    <location>
        <begin position="101"/>
        <end position="121"/>
    </location>
</feature>
<keyword evidence="1" id="KW-0472">Membrane</keyword>
<dbReference type="AlphaFoldDB" id="A0A163GIV5"/>
<comment type="caution">
    <text evidence="2">The sequence shown here is derived from an EMBL/GenBank/DDBJ whole genome shotgun (WGS) entry which is preliminary data.</text>
</comment>
<name>A0A163GIV5_9BACL</name>
<evidence type="ECO:0000313" key="2">
    <source>
        <dbReference type="EMBL" id="KZS44996.1"/>
    </source>
</evidence>
<keyword evidence="3" id="KW-1185">Reference proteome</keyword>
<organism evidence="2 3">
    <name type="scientific">Paenibacillus glucanolyticus</name>
    <dbReference type="NCBI Taxonomy" id="59843"/>
    <lineage>
        <taxon>Bacteria</taxon>
        <taxon>Bacillati</taxon>
        <taxon>Bacillota</taxon>
        <taxon>Bacilli</taxon>
        <taxon>Bacillales</taxon>
        <taxon>Paenibacillaceae</taxon>
        <taxon>Paenibacillus</taxon>
    </lineage>
</organism>
<feature type="transmembrane region" description="Helical" evidence="1">
    <location>
        <begin position="164"/>
        <end position="183"/>
    </location>
</feature>
<keyword evidence="1" id="KW-0812">Transmembrane</keyword>
<feature type="transmembrane region" description="Helical" evidence="1">
    <location>
        <begin position="71"/>
        <end position="89"/>
    </location>
</feature>
<feature type="transmembrane region" description="Helical" evidence="1">
    <location>
        <begin position="252"/>
        <end position="270"/>
    </location>
</feature>
<feature type="transmembrane region" description="Helical" evidence="1">
    <location>
        <begin position="219"/>
        <end position="240"/>
    </location>
</feature>
<feature type="transmembrane region" description="Helical" evidence="1">
    <location>
        <begin position="276"/>
        <end position="293"/>
    </location>
</feature>
<reference evidence="2" key="1">
    <citation type="journal article" date="2016" name="Genome Announc.">
        <title>Draft genomes of two strains of Paenibacillus glucanolyticus with capability to degrade lignocellulose.</title>
        <authorList>
            <person name="Mathews S.L."/>
            <person name="Pawlak J."/>
            <person name="Grunden A.M."/>
        </authorList>
    </citation>
    <scope>NUCLEOTIDE SEQUENCE [LARGE SCALE GENOMIC DNA]</scope>
    <source>
        <strain evidence="2">SLM1</strain>
    </source>
</reference>
<dbReference type="RefSeq" id="WP_063477500.1">
    <property type="nucleotide sequence ID" value="NZ_JBCMWP010000019.1"/>
</dbReference>
<proteinExistence type="predicted"/>
<protein>
    <submittedName>
        <fullName evidence="2">Uncharacterized protein</fullName>
    </submittedName>
</protein>
<feature type="transmembrane region" description="Helical" evidence="1">
    <location>
        <begin position="15"/>
        <end position="35"/>
    </location>
</feature>
<dbReference type="Proteomes" id="UP000076796">
    <property type="component" value="Unassembled WGS sequence"/>
</dbReference>
<gene>
    <name evidence="2" type="ORF">AWU65_03170</name>
</gene>
<feature type="transmembrane region" description="Helical" evidence="1">
    <location>
        <begin position="47"/>
        <end position="65"/>
    </location>
</feature>
<evidence type="ECO:0000256" key="1">
    <source>
        <dbReference type="SAM" id="Phobius"/>
    </source>
</evidence>
<sequence length="297" mass="33454">MIIFNRLGLIKRNNLMIIAFLPIVLILYLIALILYDYSKSYINFEWYWGLLLLFGLWGGLITILGLKGWKLIYWCSIPVFLASMFVTIIDHGTPSSGVTSVLFITLCAPVSTIIGVALQIASRILNGSNSASEKKEPRKFWIGNNESLTIKHLFLSIPSKHSKLIYVQVLWVSSLMAIIINLISVAKIHDETTFIKDLLLSVIQALIIGTIGYKGWKSLYIGALIGLIINGLLTIVSLIFPATKISQLFLSIEYWLYQILGVDLMTYLFWNSGMSWPILLGILLGGVFLIIQIRRRN</sequence>
<keyword evidence="1" id="KW-1133">Transmembrane helix</keyword>
<dbReference type="EMBL" id="LWMH01000001">
    <property type="protein sequence ID" value="KZS44996.1"/>
    <property type="molecule type" value="Genomic_DNA"/>
</dbReference>